<protein>
    <submittedName>
        <fullName evidence="6">Uncharacterized conserved protein</fullName>
    </submittedName>
</protein>
<dbReference type="PANTHER" id="PTHR33337">
    <property type="entry name" value="GFA DOMAIN-CONTAINING PROTEIN"/>
    <property type="match status" value="1"/>
</dbReference>
<dbReference type="InterPro" id="IPR006913">
    <property type="entry name" value="CENP-V/GFA"/>
</dbReference>
<evidence type="ECO:0000313" key="6">
    <source>
        <dbReference type="EMBL" id="SEC80867.1"/>
    </source>
</evidence>
<evidence type="ECO:0000259" key="5">
    <source>
        <dbReference type="PROSITE" id="PS51891"/>
    </source>
</evidence>
<dbReference type="InterPro" id="IPR011057">
    <property type="entry name" value="Mss4-like_sf"/>
</dbReference>
<dbReference type="GO" id="GO:0046872">
    <property type="term" value="F:metal ion binding"/>
    <property type="evidence" value="ECO:0007669"/>
    <property type="project" value="UniProtKB-KW"/>
</dbReference>
<dbReference type="OrthoDB" id="9807246at2"/>
<feature type="domain" description="CENP-V/GFA" evidence="5">
    <location>
        <begin position="4"/>
        <end position="106"/>
    </location>
</feature>
<keyword evidence="2" id="KW-0479">Metal-binding</keyword>
<dbReference type="Pfam" id="PF04828">
    <property type="entry name" value="GFA"/>
    <property type="match status" value="1"/>
</dbReference>
<accession>A0A1H4VIN0</accession>
<dbReference type="AlphaFoldDB" id="A0A1H4VIN0"/>
<keyword evidence="4" id="KW-0456">Lyase</keyword>
<dbReference type="PANTHER" id="PTHR33337:SF40">
    <property type="entry name" value="CENP-V_GFA DOMAIN-CONTAINING PROTEIN-RELATED"/>
    <property type="match status" value="1"/>
</dbReference>
<sequence>MMARLATCACGQLRVTCQGEPLTISLCHCLECQKRTGSTYGVAAFFPRADVEPQGEAREYIRIGGSGSPVVFHFCPNCGSSVYWEPRRAPDLIGVAVGAFADPDFPAPSQSVFTQRRHAWVVDR</sequence>
<keyword evidence="3" id="KW-0862">Zinc</keyword>
<name>A0A1H4VIN0_9BRAD</name>
<reference evidence="6 7" key="1">
    <citation type="submission" date="2016-10" db="EMBL/GenBank/DDBJ databases">
        <authorList>
            <person name="de Groot N.N."/>
        </authorList>
    </citation>
    <scope>NUCLEOTIDE SEQUENCE [LARGE SCALE GENOMIC DNA]</scope>
    <source>
        <strain evidence="6 7">MT12</strain>
    </source>
</reference>
<evidence type="ECO:0000256" key="4">
    <source>
        <dbReference type="ARBA" id="ARBA00023239"/>
    </source>
</evidence>
<dbReference type="PROSITE" id="PS51891">
    <property type="entry name" value="CENP_V_GFA"/>
    <property type="match status" value="1"/>
</dbReference>
<dbReference type="EMBL" id="FNTH01000001">
    <property type="protein sequence ID" value="SEC80867.1"/>
    <property type="molecule type" value="Genomic_DNA"/>
</dbReference>
<evidence type="ECO:0000256" key="2">
    <source>
        <dbReference type="ARBA" id="ARBA00022723"/>
    </source>
</evidence>
<dbReference type="Proteomes" id="UP000198992">
    <property type="component" value="Unassembled WGS sequence"/>
</dbReference>
<evidence type="ECO:0000256" key="1">
    <source>
        <dbReference type="ARBA" id="ARBA00005495"/>
    </source>
</evidence>
<gene>
    <name evidence="6" type="ORF">SAMN05444164_2807</name>
</gene>
<comment type="similarity">
    <text evidence="1">Belongs to the Gfa family.</text>
</comment>
<dbReference type="SUPFAM" id="SSF51316">
    <property type="entry name" value="Mss4-like"/>
    <property type="match status" value="1"/>
</dbReference>
<evidence type="ECO:0000313" key="7">
    <source>
        <dbReference type="Proteomes" id="UP000198992"/>
    </source>
</evidence>
<evidence type="ECO:0000256" key="3">
    <source>
        <dbReference type="ARBA" id="ARBA00022833"/>
    </source>
</evidence>
<organism evidence="6 7">
    <name type="scientific">Bradyrhizobium erythrophlei</name>
    <dbReference type="NCBI Taxonomy" id="1437360"/>
    <lineage>
        <taxon>Bacteria</taxon>
        <taxon>Pseudomonadati</taxon>
        <taxon>Pseudomonadota</taxon>
        <taxon>Alphaproteobacteria</taxon>
        <taxon>Hyphomicrobiales</taxon>
        <taxon>Nitrobacteraceae</taxon>
        <taxon>Bradyrhizobium</taxon>
    </lineage>
</organism>
<dbReference type="GO" id="GO:0016846">
    <property type="term" value="F:carbon-sulfur lyase activity"/>
    <property type="evidence" value="ECO:0007669"/>
    <property type="project" value="InterPro"/>
</dbReference>
<dbReference type="Gene3D" id="3.90.1590.10">
    <property type="entry name" value="glutathione-dependent formaldehyde- activating enzyme (gfa)"/>
    <property type="match status" value="1"/>
</dbReference>
<proteinExistence type="inferred from homology"/>